<feature type="transmembrane region" description="Helical" evidence="2">
    <location>
        <begin position="1649"/>
        <end position="1677"/>
    </location>
</feature>
<feature type="domain" description="Piezo non-specific cation channel cap" evidence="3">
    <location>
        <begin position="3654"/>
        <end position="3782"/>
    </location>
</feature>
<feature type="transmembrane region" description="Helical" evidence="2">
    <location>
        <begin position="1154"/>
        <end position="1172"/>
    </location>
</feature>
<feature type="compositionally biased region" description="Gly residues" evidence="1">
    <location>
        <begin position="2501"/>
        <end position="2510"/>
    </location>
</feature>
<name>A0A836BUZ5_9CHLO</name>
<feature type="region of interest" description="Disordered" evidence="1">
    <location>
        <begin position="708"/>
        <end position="775"/>
    </location>
</feature>
<feature type="transmembrane region" description="Helical" evidence="2">
    <location>
        <begin position="4336"/>
        <end position="4357"/>
    </location>
</feature>
<dbReference type="EMBL" id="JAEHOE010000083">
    <property type="protein sequence ID" value="KAG2488469.1"/>
    <property type="molecule type" value="Genomic_DNA"/>
</dbReference>
<feature type="compositionally biased region" description="Low complexity" evidence="1">
    <location>
        <begin position="2781"/>
        <end position="2800"/>
    </location>
</feature>
<feature type="transmembrane region" description="Helical" evidence="2">
    <location>
        <begin position="954"/>
        <end position="974"/>
    </location>
</feature>
<dbReference type="GO" id="GO:0050982">
    <property type="term" value="P:detection of mechanical stimulus"/>
    <property type="evidence" value="ECO:0007669"/>
    <property type="project" value="TreeGrafter"/>
</dbReference>
<feature type="transmembrane region" description="Helical" evidence="2">
    <location>
        <begin position="3482"/>
        <end position="3500"/>
    </location>
</feature>
<dbReference type="InterPro" id="IPR027272">
    <property type="entry name" value="Piezo"/>
</dbReference>
<feature type="transmembrane region" description="Helical" evidence="2">
    <location>
        <begin position="3313"/>
        <end position="3332"/>
    </location>
</feature>
<feature type="region of interest" description="Disordered" evidence="1">
    <location>
        <begin position="1482"/>
        <end position="1523"/>
    </location>
</feature>
<dbReference type="GO" id="GO:0071260">
    <property type="term" value="P:cellular response to mechanical stimulus"/>
    <property type="evidence" value="ECO:0007669"/>
    <property type="project" value="TreeGrafter"/>
</dbReference>
<feature type="transmembrane region" description="Helical" evidence="2">
    <location>
        <begin position="1120"/>
        <end position="1142"/>
    </location>
</feature>
<keyword evidence="2" id="KW-0472">Membrane</keyword>
<proteinExistence type="predicted"/>
<feature type="transmembrane region" description="Helical" evidence="2">
    <location>
        <begin position="1086"/>
        <end position="1108"/>
    </location>
</feature>
<feature type="compositionally biased region" description="Low complexity" evidence="1">
    <location>
        <begin position="2405"/>
        <end position="2426"/>
    </location>
</feature>
<keyword evidence="7" id="KW-1185">Reference proteome</keyword>
<evidence type="ECO:0008006" key="8">
    <source>
        <dbReference type="Google" id="ProtNLM"/>
    </source>
</evidence>
<feature type="transmembrane region" description="Helical" evidence="2">
    <location>
        <begin position="1689"/>
        <end position="1708"/>
    </location>
</feature>
<evidence type="ECO:0000313" key="6">
    <source>
        <dbReference type="EMBL" id="KAG2488469.1"/>
    </source>
</evidence>
<dbReference type="GO" id="GO:0005261">
    <property type="term" value="F:monoatomic cation channel activity"/>
    <property type="evidence" value="ECO:0007669"/>
    <property type="project" value="TreeGrafter"/>
</dbReference>
<feature type="region of interest" description="Disordered" evidence="1">
    <location>
        <begin position="3792"/>
        <end position="3816"/>
    </location>
</feature>
<dbReference type="Pfam" id="PF24874">
    <property type="entry name" value="Piezo_THU9_anchor"/>
    <property type="match status" value="1"/>
</dbReference>
<feature type="transmembrane region" description="Helical" evidence="2">
    <location>
        <begin position="563"/>
        <end position="583"/>
    </location>
</feature>
<dbReference type="InterPro" id="IPR031334">
    <property type="entry name" value="Piezo_cap_dom"/>
</dbReference>
<feature type="transmembrane region" description="Helical" evidence="2">
    <location>
        <begin position="3243"/>
        <end position="3265"/>
    </location>
</feature>
<feature type="transmembrane region" description="Helical" evidence="2">
    <location>
        <begin position="4377"/>
        <end position="4397"/>
    </location>
</feature>
<comment type="caution">
    <text evidence="6">The sequence shown here is derived from an EMBL/GenBank/DDBJ whole genome shotgun (WGS) entry which is preliminary data.</text>
</comment>
<feature type="compositionally biased region" description="Low complexity" evidence="1">
    <location>
        <begin position="751"/>
        <end position="771"/>
    </location>
</feature>
<feature type="domain" description="Piezo non-specific cation channel cap" evidence="3">
    <location>
        <begin position="3953"/>
        <end position="4057"/>
    </location>
</feature>
<feature type="region of interest" description="Disordered" evidence="1">
    <location>
        <begin position="2772"/>
        <end position="2830"/>
    </location>
</feature>
<dbReference type="InterPro" id="IPR057352">
    <property type="entry name" value="TPR_TmcB/C"/>
</dbReference>
<feature type="region of interest" description="Disordered" evidence="1">
    <location>
        <begin position="3550"/>
        <end position="3602"/>
    </location>
</feature>
<accession>A0A836BUZ5</accession>
<reference evidence="6" key="1">
    <citation type="journal article" date="2020" name="bioRxiv">
        <title>Comparative genomics of Chlamydomonas.</title>
        <authorList>
            <person name="Craig R.J."/>
            <person name="Hasan A.R."/>
            <person name="Ness R.W."/>
            <person name="Keightley P.D."/>
        </authorList>
    </citation>
    <scope>NUCLEOTIDE SEQUENCE</scope>
    <source>
        <strain evidence="6">CCAP 11/70</strain>
    </source>
</reference>
<feature type="transmembrane region" description="Helical" evidence="2">
    <location>
        <begin position="3286"/>
        <end position="3307"/>
    </location>
</feature>
<feature type="region of interest" description="Disordered" evidence="1">
    <location>
        <begin position="361"/>
        <end position="456"/>
    </location>
</feature>
<feature type="region of interest" description="Disordered" evidence="1">
    <location>
        <begin position="3114"/>
        <end position="3221"/>
    </location>
</feature>
<organism evidence="6 7">
    <name type="scientific">Edaphochlamys debaryana</name>
    <dbReference type="NCBI Taxonomy" id="47281"/>
    <lineage>
        <taxon>Eukaryota</taxon>
        <taxon>Viridiplantae</taxon>
        <taxon>Chlorophyta</taxon>
        <taxon>core chlorophytes</taxon>
        <taxon>Chlorophyceae</taxon>
        <taxon>CS clade</taxon>
        <taxon>Chlamydomonadales</taxon>
        <taxon>Chlamydomonadales incertae sedis</taxon>
        <taxon>Edaphochlamys</taxon>
    </lineage>
</organism>
<dbReference type="PANTHER" id="PTHR13167">
    <property type="entry name" value="PIEZO-TYPE MECHANOSENSITIVE ION CHANNEL COMPONENT"/>
    <property type="match status" value="1"/>
</dbReference>
<feature type="compositionally biased region" description="Pro residues" evidence="1">
    <location>
        <begin position="3205"/>
        <end position="3219"/>
    </location>
</feature>
<feature type="region of interest" description="Disordered" evidence="1">
    <location>
        <begin position="2347"/>
        <end position="2366"/>
    </location>
</feature>
<feature type="region of interest" description="Disordered" evidence="1">
    <location>
        <begin position="1812"/>
        <end position="1866"/>
    </location>
</feature>
<feature type="transmembrane region" description="Helical" evidence="2">
    <location>
        <begin position="920"/>
        <end position="948"/>
    </location>
</feature>
<keyword evidence="2" id="KW-1133">Transmembrane helix</keyword>
<feature type="transmembrane region" description="Helical" evidence="2">
    <location>
        <begin position="51"/>
        <end position="70"/>
    </location>
</feature>
<feature type="compositionally biased region" description="Low complexity" evidence="1">
    <location>
        <begin position="1506"/>
        <end position="1523"/>
    </location>
</feature>
<feature type="compositionally biased region" description="Pro residues" evidence="1">
    <location>
        <begin position="3918"/>
        <end position="3936"/>
    </location>
</feature>
<evidence type="ECO:0000259" key="5">
    <source>
        <dbReference type="Pfam" id="PF25474"/>
    </source>
</evidence>
<dbReference type="Pfam" id="PF12166">
    <property type="entry name" value="Piezo_cap"/>
    <property type="match status" value="2"/>
</dbReference>
<dbReference type="Pfam" id="PF25474">
    <property type="entry name" value="TPR_TmcB"/>
    <property type="match status" value="1"/>
</dbReference>
<feature type="transmembrane region" description="Helical" evidence="2">
    <location>
        <begin position="4155"/>
        <end position="4183"/>
    </location>
</feature>
<feature type="transmembrane region" description="Helical" evidence="2">
    <location>
        <begin position="4304"/>
        <end position="4324"/>
    </location>
</feature>
<feature type="domain" description="Piezo THU9 and anchor" evidence="4">
    <location>
        <begin position="3241"/>
        <end position="3501"/>
    </location>
</feature>
<evidence type="ECO:0000259" key="3">
    <source>
        <dbReference type="Pfam" id="PF12166"/>
    </source>
</evidence>
<evidence type="ECO:0000256" key="1">
    <source>
        <dbReference type="SAM" id="MobiDB-lite"/>
    </source>
</evidence>
<evidence type="ECO:0000259" key="4">
    <source>
        <dbReference type="Pfam" id="PF24874"/>
    </source>
</evidence>
<feature type="compositionally biased region" description="Low complexity" evidence="1">
    <location>
        <begin position="2491"/>
        <end position="2500"/>
    </location>
</feature>
<dbReference type="GO" id="GO:0042391">
    <property type="term" value="P:regulation of membrane potential"/>
    <property type="evidence" value="ECO:0007669"/>
    <property type="project" value="TreeGrafter"/>
</dbReference>
<sequence length="4653" mass="477813">MARRYSGRALLAAAALAAAAYSNTCPAGACYLLLFLAWGLVATRRAAGASPRAAVALWSLACAASAAALLTQLVVPLVALSGGRAAAAVGPGSVAWWVLGLRDLTASGSVWQLLAILLPPLVLALASLSEAQDAYAACVASRRTANGSGSASGGGRREAAAARLDPNSAAAAGSRAVAGQPPPPPHPRRDVGRGSGGHTLPSHAPNEVAGALAGLLLALAALLWPAAFNVPWLAVASLAVGLWSARAQVAQSWRAPLLRLCQCYCGACLAALYGWQLPPPPGHGDTWPPAAAEKAARALGLYRLDPAEEPLYNFVPQVLHLAALTALYGALGFAARAAGEAWRRRHLRHVSSHRSAVAPLSAATSLTPAPPPASAPGSAALTPVTSGTADRPSALAVEPPPVLQPLHVPGSRHARPHSFSGPHHGPPHLSRHAQSFSAPHHPRDPGGAPSGPSGSGRGVATRLLAAWEALSAHPGLAAVLLACLSLVEVSVVGWGMLALGMWTLLAPGRYGRRVLRRASPGLTGVLLGWNAAVYVLTCLAESYPDLLPPVLHSLGLFMFTPPPPALLPLAGQALVILAVAGLARSTRCEAAGGDHEAGGASTSAASGGDGGRAAPAASGAGQGQGLGVAGSPLGLTLVLLLYHGLHVLVPLAWILVGAYRLDLLHAAYMAWALVYCGATALRLSPSPRVGAVLPDAYDYDTDERTAGSCTAGMSKHPPAPGAVRASYGGRQPSGAPGDAPFGESTASLTEPLLSPSAMPAGASPPSGLKSSPPLPLPATPPAHRLLRFYASVHLLALYGGLCVQLPGLGALQRPDWQRALALVGLWAPDRLGDCLPLLAALVLATAHAVAGKILQRAAGAASAASVAAAAAADSSADAAASPGAGAGGEAAAMEGLGGPRTAGASAPGAHPGPPVEVQAWLVALGSWLGGSVASLGGLLVAALLYSLALGDPRLGLAGLGYVGLGLPLLLAPPLRQQYAARLRLSHHRTRPGQPLPYLYLSATAAPGQHSDAAMRWLGPAALALYGAADLVLSYTAATVWSYEVAAGGDDAVPADTWWRRLIILLYGGEPYGQGARLMLVLVRPACLLLALQLYRWVFAAAAVTKWLYGGAGPRRAAGSAAPPPAAAAAAAATAALLARRLAKQASAAWLLKRWLILNLDVLTCLLVFAAVMQSPGALAAAFLGAGIVAAVLGAWAAAAKVRRARREPRPSQGGGGAFEFEFEDAADDDEEAMAVRSEAEAAAAAAARACRGRIGDAAVAAGFWAAAELALAAWLLALYALQLEPVSRWLRSHSLVPAGGDHPAGAWAPWSPAAVLDWLGLPTCTPLEAPAGPAGPAGLAWAWSVLGGVLSMLSADGADAGEGGLAGCTPAPWLRRRLVALLLTLSALALRRKANSWRSKLPPQLVLAAAPGQPCCLLWPPPWARPDSAILPWLGPSAPLRRALRRVFAPPAAAVNTALNALGRGAYGVLKAMDVPADQLVPASDGGAGGPEATADVGPEPLGRRPTAAMPPGTGLAPPAATQGRLSSFSRSLSARGGLAGIGLGVGIGRGAGPAGPAVPAAAAAKGLGPGVPGAGLPPTQPAAAASAFGSLPGAGAVPAEERASAPFASAADWDAEGGWWLLLMRLVIRGCMEAAETAWLHWGGEAALLALLAAAFTACSALSLPLLGLLGMGMAARPAAHASLRRGLVLPLLAAALLYQYCAWVGLTRLALRPTRGGPGAPPLPDAAAWLGLHPALAAWLGLQGAGPLLVWTLFGALMACVMQVNTELNQHWGAEGAEEWLPPRLLRASLGRMGLGAGSVRWLRRMSFRAGSPRPDGGGGGTDNDLEAPLLSQEPPSGELPPPPPDRGSGSLGPGLRPRPSPLQVAEASRIQLAAAGGGRVSGGGGARASASRRVSASGAAGQAQAQAQVQGRRTLLFSPVEVWAQPYWGVLDWARYYMVRHAADLLLVALVGLVALQRDLLRAGYLAIALLLFRRRPELRAPRPAVAGEGEGGGRGPAGVGGGGALFGRLVGFNFLVLLLEGLFQAPWPLLLGPAWALPCSAVAAASPDAAAAPACTLPRLLGLCRLQPGRDDWTGTLSWARLGPLVASFAFSALGAPDGPPAPGLWEPWRALLTSPVAADVVVWVLLRLYVRCLRSSLFTAVSRVEANTQLRRLAAARRAGRDELEAAARGALAASHARAVRARRIAKLKALLLLPGDAAPSDGPGGGALGSLATTEAAAAYVRAMRSSSITGGGGSGGQLLFATGGGPMVAGLAELLDADVDLAEVAAAAAAAGGDVEALQRQHMARRRRQQLVAAGGGGGAGAGQADRPFSEGGAVRWGVPEQRMAMQDAIHEGDAEGLDLAGTASGLGGGGLPRSGAHRRVRSTTDLPLFATDDDATPAATPLGTSPSGLGGSGGLLGDAAQSSSASAAATPGGAAALSRQRSGGGAQHRRQLSAETLESAAAGLWAEPLLAGAGGGRRDSGLGRPTPLDSVADAEIEPLAAGAAAGPGVATRAGGGGGGGGGPRRRRPLSWPPILVWLYGRTVAPVLAFAQRRRSGDSDDSVTAYAAFLVFFLADMSASAAVLPLSMFLYALLLRVKPRRYWQGALLYAEALLIAQYGYLVLGRCLCGEAGGSGGASGGAGGRGSCIWVFGRRDFLFWVQALGLHDDPLRALPLFLVYLATLMHTYSLDRVYAAVSGPPLYMQLPGSGPGGPLGAAGRSGSGSSAGGAEGGAWLSWRRLRRSLRRAAAVCRALALHLRAVYGLVTAPHEVGPYWVKLQLQRPLPSAPRPPTAMPSGLPSAPASAAGRATSPAELQPGSKEAAGGSVGASGLPPRPRPASAPPEVVAAPAALQPPVEGVAPAAGAAQAPADLGAYWRAGPVTAAVAASLGDAGGEGRGLAPAGLPPPSGLQQPFGAAAVPSAAVPGLAAGGPGAALVMSMQDMVGAVYSYGEAVRRSREAAEEARRERRRRRAVLREVFDGEDVSDDRSSTGERSDDEGSGSGSGGRSGSGGAAAAEPAAAAVATRAAAYTLPRLRLQHEAVAASGASVHVLLQVLPWTGSGGGGGGGGRGAGGLAAAAAAAGGGGAVDEEGLRALQPSPTPARDVAAMLQCAAEATKRQRLAALSVPPFRGQPGGSGAASAAPSGELPPLVGPGGAPEPPPPDTAAAGLHRRGTRPSPPPPAPPPSTSTAPLPPPPPSHRRQPSLGAASDVSASSAVPPPPPPPAPPPPELRLPDAAALPAILSVEHHAAPARDFYTATAFLDILSFLYALVFYQLVASSAASLADIADADRRLPLDYLAALMLLFALLVAERAVYVLGWPGAKMALHVASQALVLGWSLGVYWRSVAADAGVGRHVPASGGHGGGSEGVRSHLRVFVLLRCLGFCLGALQLRDGYPPLSAPGPAGGGRHASFFYRRADWAHNLAFNVFYSLPFLYEIRTLLDWTCVTTSLDWYSWLKLEDIRSSLFVATCRNQSNKHRRIGERVPRYVKASQGVLALAALLLVLWLPPLFFSSGAPTYQVPSLQDVRVNVSLAQVFGGSDAASVQRFPIFAAGDRRAIFRWTVPEPPPPPRPPAPPPAAPLHPPAPSPAQPPRPRLPLSPQSPGAEAPLAPEKTASVPDWLHAGSEAPQPAGVLTAPNRKETAAERRGLAEVAAGGGGGGLPRALAGYAPEQAMAGCFAPESDSTWRASPPARAALAAALAAEADPGQSGDPAPVVLEVRWLLTRSAPLSSAKGGPGCAGGVSVPLSLPSRKGLAQLLVGATNRTLLTAANATDPAAHGSPGLFPLFLRLRGDACSVRLGLQGDGGGGSATPPLTGRGPQQSLAAASQRRRGLLERLGWGAWRRSRGGVDAVPAASEEADRWGDAMVGCYAVLASEGGGGGWGEWWSLECGALLPPGPGGDGDADADDGAAKAQRRRRGLAAASAPLLAPSPSPSPAPQPDPDPDPSPELLDACAGAPGGSRALQGPPLVAVLEPVQSGLLGETLSRFGITGLYITFVLAIGRFLRLSVSSLRLRIPTEDLPSTRRLVALCQDVAVARAEGELVLEEQLFRALINVYRSPELLFELSKKHKQAAFVDAQEGHGEDLLDKGSTLENGIFGVLFTLSKESSESRIRYRWILLKILLDAWQLFATVVNPAKQGWDIDPDGPAWTVVGVLNFVWLSDLGYGVYLLLLYAMVFLLVINVMLCVWVAWCFSEQKFPVVLRVFSSVFFQAFDVACLNLLQLGIACRYTGPQPHLYMSTFMAYSCASAPHLIHAVVSALALILFVAIALLLNMAEVEVNPTSRRPFALGHSGAEVAAFAVKVLLTLVDVFLGWNKVAAVAYLVLSLAHAWPYLRRNPHLVLWVNCLKSGVAMAIAWVSTCLVLLVFEPGVDGPAEQADWQHNMTVIMLAGLGPTALLGVALSYTVVHRMTVSALRALSNAKPETPLKDVCDSIDDPRDVEVVARCGRVWRDRYTLDPEAVARAHQVIKAGLAMFPSSAFMVLLHANFMIDVLGVHQSGSRRIEDARKLSPSLMCRFIMFVRHQQATQKAAGSNANDGASMDLLDYVEYQRKQRMVVRLHKEALQAMCAFWRALDSSTVSFVKLSKALGSIERSVSQAQTAYRVVLESYGRDPKLVRLYGKFLESIKNDPWGAAEYYAEADRLEETKNADGKGPLLPDEPPIP</sequence>
<feature type="region of interest" description="Disordered" evidence="1">
    <location>
        <begin position="2968"/>
        <end position="3000"/>
    </location>
</feature>
<feature type="transmembrane region" description="Helical" evidence="2">
    <location>
        <begin position="2593"/>
        <end position="2610"/>
    </location>
</feature>
<dbReference type="InterPro" id="IPR056770">
    <property type="entry name" value="Piezo_THU9_anchor"/>
</dbReference>
<feature type="transmembrane region" description="Helical" evidence="2">
    <location>
        <begin position="4195"/>
        <end position="4221"/>
    </location>
</feature>
<feature type="transmembrane region" description="Helical" evidence="2">
    <location>
        <begin position="633"/>
        <end position="659"/>
    </location>
</feature>
<dbReference type="PANTHER" id="PTHR13167:SF25">
    <property type="entry name" value="PIEZO-TYPE MECHANOSENSITIVE ION CHANNEL COMPONENT"/>
    <property type="match status" value="1"/>
</dbReference>
<gene>
    <name evidence="6" type="ORF">HYH03_012974</name>
</gene>
<feature type="region of interest" description="Disordered" evidence="1">
    <location>
        <begin position="2375"/>
        <end position="2441"/>
    </location>
</feature>
<feature type="region of interest" description="Disordered" evidence="1">
    <location>
        <begin position="3883"/>
        <end position="3946"/>
    </location>
</feature>
<feature type="transmembrane region" description="Helical" evidence="2">
    <location>
        <begin position="4277"/>
        <end position="4298"/>
    </location>
</feature>
<feature type="compositionally biased region" description="Gly residues" evidence="1">
    <location>
        <begin position="2987"/>
        <end position="2999"/>
    </location>
</feature>
<feature type="transmembrane region" description="Helical" evidence="2">
    <location>
        <begin position="318"/>
        <end position="338"/>
    </location>
</feature>
<protein>
    <recommendedName>
        <fullName evidence="8">Piezo non-specific cation channel R-Ras-binding domain-containing protein</fullName>
    </recommendedName>
</protein>
<feature type="compositionally biased region" description="Pro residues" evidence="1">
    <location>
        <begin position="3553"/>
        <end position="3586"/>
    </location>
</feature>
<dbReference type="OrthoDB" id="542352at2759"/>
<dbReference type="GO" id="GO:0008381">
    <property type="term" value="F:mechanosensitive monoatomic ion channel activity"/>
    <property type="evidence" value="ECO:0007669"/>
    <property type="project" value="InterPro"/>
</dbReference>
<feature type="transmembrane region" description="Helical" evidence="2">
    <location>
        <begin position="2552"/>
        <end position="2581"/>
    </location>
</feature>
<dbReference type="Proteomes" id="UP000612055">
    <property type="component" value="Unassembled WGS sequence"/>
</dbReference>
<feature type="compositionally biased region" description="Low complexity" evidence="1">
    <location>
        <begin position="598"/>
        <end position="616"/>
    </location>
</feature>
<feature type="transmembrane region" description="Helical" evidence="2">
    <location>
        <begin position="257"/>
        <end position="275"/>
    </location>
</feature>
<evidence type="ECO:0000313" key="7">
    <source>
        <dbReference type="Proteomes" id="UP000612055"/>
    </source>
</evidence>
<feature type="transmembrane region" description="Helical" evidence="2">
    <location>
        <begin position="1257"/>
        <end position="1281"/>
    </location>
</feature>
<feature type="compositionally biased region" description="Low complexity" evidence="1">
    <location>
        <begin position="3126"/>
        <end position="3137"/>
    </location>
</feature>
<dbReference type="GO" id="GO:0016020">
    <property type="term" value="C:membrane"/>
    <property type="evidence" value="ECO:0007669"/>
    <property type="project" value="InterPro"/>
</dbReference>
<feature type="compositionally biased region" description="Low complexity" evidence="1">
    <location>
        <begin position="1856"/>
        <end position="1866"/>
    </location>
</feature>
<feature type="transmembrane region" description="Helical" evidence="2">
    <location>
        <begin position="522"/>
        <end position="543"/>
    </location>
</feature>
<keyword evidence="2" id="KW-0812">Transmembrane</keyword>
<feature type="transmembrane region" description="Helical" evidence="2">
    <location>
        <begin position="230"/>
        <end position="245"/>
    </location>
</feature>
<feature type="region of interest" description="Disordered" evidence="1">
    <location>
        <begin position="2491"/>
        <end position="2515"/>
    </location>
</feature>
<feature type="compositionally biased region" description="Pro residues" evidence="1">
    <location>
        <begin position="3164"/>
        <end position="3185"/>
    </location>
</feature>
<feature type="domain" description="TmcB/TmcC TPR repeats" evidence="5">
    <location>
        <begin position="4517"/>
        <end position="4639"/>
    </location>
</feature>
<feature type="transmembrane region" description="Helical" evidence="2">
    <location>
        <begin position="4241"/>
        <end position="4265"/>
    </location>
</feature>
<feature type="region of interest" description="Disordered" evidence="1">
    <location>
        <begin position="592"/>
        <end position="616"/>
    </location>
</feature>
<feature type="transmembrane region" description="Helical" evidence="2">
    <location>
        <begin position="1178"/>
        <end position="1199"/>
    </location>
</feature>
<feature type="region of interest" description="Disordered" evidence="1">
    <location>
        <begin position="172"/>
        <end position="203"/>
    </location>
</feature>
<evidence type="ECO:0000256" key="2">
    <source>
        <dbReference type="SAM" id="Phobius"/>
    </source>
</evidence>
<feature type="compositionally biased region" description="Low complexity" evidence="1">
    <location>
        <begin position="3192"/>
        <end position="3204"/>
    </location>
</feature>
<feature type="compositionally biased region" description="Low complexity" evidence="1">
    <location>
        <begin position="2384"/>
        <end position="2395"/>
    </location>
</feature>